<protein>
    <recommendedName>
        <fullName evidence="3">PRTRC system protein F</fullName>
    </recommendedName>
</protein>
<dbReference type="AlphaFoldDB" id="A0A1H4ZTJ1"/>
<dbReference type="Proteomes" id="UP000198982">
    <property type="component" value="Unassembled WGS sequence"/>
</dbReference>
<gene>
    <name evidence="1" type="ORF">SAMN05216178_6826</name>
</gene>
<evidence type="ECO:0008006" key="3">
    <source>
        <dbReference type="Google" id="ProtNLM"/>
    </source>
</evidence>
<accession>A0A1H4ZTJ1</accession>
<proteinExistence type="predicted"/>
<keyword evidence="2" id="KW-1185">Reference proteome</keyword>
<evidence type="ECO:0000313" key="2">
    <source>
        <dbReference type="Proteomes" id="UP000198982"/>
    </source>
</evidence>
<dbReference type="RefSeq" id="WP_143038363.1">
    <property type="nucleotide sequence ID" value="NZ_FNTJ01000003.1"/>
</dbReference>
<organism evidence="1 2">
    <name type="scientific">Pseudomonas saponiphila</name>
    <dbReference type="NCBI Taxonomy" id="556534"/>
    <lineage>
        <taxon>Bacteria</taxon>
        <taxon>Pseudomonadati</taxon>
        <taxon>Pseudomonadota</taxon>
        <taxon>Gammaproteobacteria</taxon>
        <taxon>Pseudomonadales</taxon>
        <taxon>Pseudomonadaceae</taxon>
        <taxon>Pseudomonas</taxon>
    </lineage>
</organism>
<sequence>MAIVEFARKARSYQFPSAPLTALSLPCIDEAMQEAHRTLFERNYGYLVEPKQHARFCLDSYRAGFLSDSDIAKFGQSQRPFYLHQMTQKAVGSIGQRFSIEGDGLFQDRLRLETVLTKREVDKTLTAEVALGLVAAGLLKADDLHHWVSQGAYTAPLVAEACSEALKSLCADMNQSAYFTGNELTVETYEPVYFDFSLDDVPLDELHEFSVLMQKTFDAISEFIFPLHTPASTIGKNAYFCVPVDDAVSGMESVTSDLSVEGIKKFLQATPTHRWPFDHEVLGVCEEDDGEIDEESLDRLALLIAQGVTARNDYSYTLQGDSEEEKIAEVKALLGQAQELSTSTKVTAAAYAVLVELLSLALEYGEQPTSHLPESGDTECEGFGFFETIMIRMDESRLSGPYGEAYSYIDAEVNGCGVQPLVFECDRDVVARSLVPTIVAMKRVFSLLQSLSSTVEALSQ</sequence>
<reference evidence="2" key="1">
    <citation type="submission" date="2016-10" db="EMBL/GenBank/DDBJ databases">
        <authorList>
            <person name="Varghese N."/>
            <person name="Submissions S."/>
        </authorList>
    </citation>
    <scope>NUCLEOTIDE SEQUENCE [LARGE SCALE GENOMIC DNA]</scope>
    <source>
        <strain evidence="2">DSM 9751</strain>
    </source>
</reference>
<evidence type="ECO:0000313" key="1">
    <source>
        <dbReference type="EMBL" id="SED33419.1"/>
    </source>
</evidence>
<dbReference type="EMBL" id="FNTJ01000003">
    <property type="protein sequence ID" value="SED33419.1"/>
    <property type="molecule type" value="Genomic_DNA"/>
</dbReference>
<name>A0A1H4ZTJ1_9PSED</name>